<dbReference type="PANTHER" id="PTHR30255:SF2">
    <property type="entry name" value="SINGLE-STRANDED-DNA-SPECIFIC EXONUCLEASE RECJ"/>
    <property type="match status" value="1"/>
</dbReference>
<evidence type="ECO:0000259" key="7">
    <source>
        <dbReference type="Pfam" id="PF02272"/>
    </source>
</evidence>
<dbReference type="Pfam" id="PF02272">
    <property type="entry name" value="DHHA1"/>
    <property type="match status" value="1"/>
</dbReference>
<sequence>MTTTTIYTPHGALTPEVEKNLEAYEPLLRRLLNNRGLRDALAAEQFLAPSYEEHLHDPFLFTDMAPAVERILTAIKNDEHIAIYSDYDCDGIPGGVLLHDFFKSIEFTNFENYIPHRHEEGYGFNVGAVTKLKENNVSLIITVDCGIVDHAAASKAKEVGIDVIITDHHEPSDTLPDALAVINPKRDDAYPFSGLCGSGVAFKLVQALIQKGKEQKIFELNEGQEKWLLDLVGIATIADMVPLVGENRALAHYGLAVLRKSRRPGLQQLLRTARMNQKFLTEDDIGFTIGPRINAASRMDDPEDAFHMLATRDEAEAGARVSHLEKLNNERRGVVAAMTKEAKKRMKLIEDIPNVIVVGNPDWRPSLVGLAANSLAETYNRPVFVWGRDGQGIIKGSCRSGGEVSVVDLMREAEGAFVEAGGHHGAGGFTVEEHAVHTLGEMLEAAYLRTIEAKEDTPNEIFFDTDVTLGDVNYALQKTLARLAPYGEGNAKPLFRFLDVVPSKVDIFGKTKEHTKMIFEREAGPLEAIMFFKKPEDFTVVPEAGKAHTLIAHIEESFFMGRKSTRLRIVDILESLGI</sequence>
<keyword evidence="5 9" id="KW-0269">Exonuclease</keyword>
<name>A0A2H0UDU8_9BACT</name>
<dbReference type="InterPro" id="IPR038763">
    <property type="entry name" value="DHH_sf"/>
</dbReference>
<dbReference type="PANTHER" id="PTHR30255">
    <property type="entry name" value="SINGLE-STRANDED-DNA-SPECIFIC EXONUCLEASE RECJ"/>
    <property type="match status" value="1"/>
</dbReference>
<evidence type="ECO:0000256" key="2">
    <source>
        <dbReference type="ARBA" id="ARBA00019841"/>
    </source>
</evidence>
<dbReference type="GO" id="GO:0003676">
    <property type="term" value="F:nucleic acid binding"/>
    <property type="evidence" value="ECO:0007669"/>
    <property type="project" value="InterPro"/>
</dbReference>
<evidence type="ECO:0000256" key="5">
    <source>
        <dbReference type="ARBA" id="ARBA00022839"/>
    </source>
</evidence>
<dbReference type="InterPro" id="IPR001667">
    <property type="entry name" value="DDH_dom"/>
</dbReference>
<evidence type="ECO:0000256" key="1">
    <source>
        <dbReference type="ARBA" id="ARBA00005915"/>
    </source>
</evidence>
<dbReference type="GO" id="GO:0006310">
    <property type="term" value="P:DNA recombination"/>
    <property type="evidence" value="ECO:0007669"/>
    <property type="project" value="InterPro"/>
</dbReference>
<dbReference type="InterPro" id="IPR041122">
    <property type="entry name" value="RecJ_OB"/>
</dbReference>
<dbReference type="InterPro" id="IPR051673">
    <property type="entry name" value="SSDNA_exonuclease_RecJ"/>
</dbReference>
<dbReference type="Pfam" id="PF17768">
    <property type="entry name" value="RecJ_OB"/>
    <property type="match status" value="1"/>
</dbReference>
<evidence type="ECO:0000313" key="9">
    <source>
        <dbReference type="EMBL" id="PIR84557.1"/>
    </source>
</evidence>
<dbReference type="EMBL" id="PFBI01000006">
    <property type="protein sequence ID" value="PIR84557.1"/>
    <property type="molecule type" value="Genomic_DNA"/>
</dbReference>
<feature type="domain" description="DHHA1" evidence="7">
    <location>
        <begin position="354"/>
        <end position="444"/>
    </location>
</feature>
<dbReference type="Gene3D" id="3.10.310.30">
    <property type="match status" value="1"/>
</dbReference>
<dbReference type="Proteomes" id="UP000229344">
    <property type="component" value="Unassembled WGS sequence"/>
</dbReference>
<organism evidence="9 10">
    <name type="scientific">Candidatus Kaiserbacteria bacterium CG10_big_fil_rev_8_21_14_0_10_47_16</name>
    <dbReference type="NCBI Taxonomy" id="1974608"/>
    <lineage>
        <taxon>Bacteria</taxon>
        <taxon>Candidatus Kaiseribacteriota</taxon>
    </lineage>
</organism>
<keyword evidence="4" id="KW-0378">Hydrolase</keyword>
<dbReference type="InterPro" id="IPR003156">
    <property type="entry name" value="DHHA1_dom"/>
</dbReference>
<proteinExistence type="inferred from homology"/>
<reference evidence="10" key="1">
    <citation type="submission" date="2017-09" db="EMBL/GenBank/DDBJ databases">
        <title>Depth-based differentiation of microbial function through sediment-hosted aquifers and enrichment of novel symbionts in the deep terrestrial subsurface.</title>
        <authorList>
            <person name="Probst A.J."/>
            <person name="Ladd B."/>
            <person name="Jarett J.K."/>
            <person name="Geller-Mcgrath D.E."/>
            <person name="Sieber C.M.K."/>
            <person name="Emerson J.B."/>
            <person name="Anantharaman K."/>
            <person name="Thomas B.C."/>
            <person name="Malmstrom R."/>
            <person name="Stieglmeier M."/>
            <person name="Klingl A."/>
            <person name="Woyke T."/>
            <person name="Ryan C.M."/>
            <person name="Banfield J.F."/>
        </authorList>
    </citation>
    <scope>NUCLEOTIDE SEQUENCE [LARGE SCALE GENOMIC DNA]</scope>
</reference>
<evidence type="ECO:0000259" key="8">
    <source>
        <dbReference type="Pfam" id="PF17768"/>
    </source>
</evidence>
<dbReference type="Gene3D" id="3.90.1640.30">
    <property type="match status" value="1"/>
</dbReference>
<dbReference type="NCBIfam" id="TIGR00644">
    <property type="entry name" value="recJ"/>
    <property type="match status" value="1"/>
</dbReference>
<comment type="caution">
    <text evidence="9">The sequence shown here is derived from an EMBL/GenBank/DDBJ whole genome shotgun (WGS) entry which is preliminary data.</text>
</comment>
<protein>
    <recommendedName>
        <fullName evidence="2">Single-stranded-DNA-specific exonuclease RecJ</fullName>
    </recommendedName>
</protein>
<feature type="domain" description="DDH" evidence="6">
    <location>
        <begin position="81"/>
        <end position="215"/>
    </location>
</feature>
<dbReference type="GO" id="GO:0006281">
    <property type="term" value="P:DNA repair"/>
    <property type="evidence" value="ECO:0007669"/>
    <property type="project" value="InterPro"/>
</dbReference>
<dbReference type="Pfam" id="PF01368">
    <property type="entry name" value="DHH"/>
    <property type="match status" value="1"/>
</dbReference>
<accession>A0A2H0UDU8</accession>
<evidence type="ECO:0000259" key="6">
    <source>
        <dbReference type="Pfam" id="PF01368"/>
    </source>
</evidence>
<evidence type="ECO:0000256" key="4">
    <source>
        <dbReference type="ARBA" id="ARBA00022801"/>
    </source>
</evidence>
<dbReference type="GO" id="GO:0008409">
    <property type="term" value="F:5'-3' exonuclease activity"/>
    <property type="evidence" value="ECO:0007669"/>
    <property type="project" value="InterPro"/>
</dbReference>
<dbReference type="InterPro" id="IPR004610">
    <property type="entry name" value="RecJ"/>
</dbReference>
<comment type="similarity">
    <text evidence="1">Belongs to the RecJ family.</text>
</comment>
<evidence type="ECO:0000256" key="3">
    <source>
        <dbReference type="ARBA" id="ARBA00022722"/>
    </source>
</evidence>
<dbReference type="AlphaFoldDB" id="A0A2H0UDU8"/>
<evidence type="ECO:0000313" key="10">
    <source>
        <dbReference type="Proteomes" id="UP000229344"/>
    </source>
</evidence>
<keyword evidence="3" id="KW-0540">Nuclease</keyword>
<gene>
    <name evidence="9" type="primary">recJ</name>
    <name evidence="9" type="ORF">COU16_03200</name>
</gene>
<dbReference type="SUPFAM" id="SSF64182">
    <property type="entry name" value="DHH phosphoesterases"/>
    <property type="match status" value="1"/>
</dbReference>
<feature type="domain" description="RecJ OB" evidence="8">
    <location>
        <begin position="464"/>
        <end position="571"/>
    </location>
</feature>